<reference evidence="2" key="1">
    <citation type="journal article" date="2019" name="Plant Biotechnol. J.">
        <title>Genome sequencing of the Australian wild diploid species Gossypium australe highlights disease resistance and delayed gland morphogenesis.</title>
        <authorList>
            <person name="Cai Y."/>
            <person name="Cai X."/>
            <person name="Wang Q."/>
            <person name="Wang P."/>
            <person name="Zhang Y."/>
            <person name="Cai C."/>
            <person name="Xu Y."/>
            <person name="Wang K."/>
            <person name="Zhou Z."/>
            <person name="Wang C."/>
            <person name="Geng S."/>
            <person name="Li B."/>
            <person name="Dong Q."/>
            <person name="Hou Y."/>
            <person name="Wang H."/>
            <person name="Ai P."/>
            <person name="Liu Z."/>
            <person name="Yi F."/>
            <person name="Sun M."/>
            <person name="An G."/>
            <person name="Cheng J."/>
            <person name="Zhang Y."/>
            <person name="Shi Q."/>
            <person name="Xie Y."/>
            <person name="Shi X."/>
            <person name="Chang Y."/>
            <person name="Huang F."/>
            <person name="Chen Y."/>
            <person name="Hong S."/>
            <person name="Mi L."/>
            <person name="Sun Q."/>
            <person name="Zhang L."/>
            <person name="Zhou B."/>
            <person name="Peng R."/>
            <person name="Zhang X."/>
            <person name="Liu F."/>
        </authorList>
    </citation>
    <scope>NUCLEOTIDE SEQUENCE [LARGE SCALE GENOMIC DNA]</scope>
    <source>
        <strain evidence="2">cv. PA1801</strain>
    </source>
</reference>
<dbReference type="PANTHER" id="PTHR15503:SF45">
    <property type="entry name" value="RNA-DIRECTED DNA POLYMERASE HOMOLOG"/>
    <property type="match status" value="1"/>
</dbReference>
<keyword evidence="2" id="KW-1185">Reference proteome</keyword>
<dbReference type="Proteomes" id="UP000325315">
    <property type="component" value="Unassembled WGS sequence"/>
</dbReference>
<dbReference type="InterPro" id="IPR032567">
    <property type="entry name" value="RTL1-rel"/>
</dbReference>
<dbReference type="InterPro" id="IPR021109">
    <property type="entry name" value="Peptidase_aspartic_dom_sf"/>
</dbReference>
<accession>A0A5B6X0Y7</accession>
<dbReference type="Gene3D" id="2.40.70.10">
    <property type="entry name" value="Acid Proteases"/>
    <property type="match status" value="1"/>
</dbReference>
<comment type="caution">
    <text evidence="1">The sequence shown here is derived from an EMBL/GenBank/DDBJ whole genome shotgun (WGS) entry which is preliminary data.</text>
</comment>
<dbReference type="PANTHER" id="PTHR15503">
    <property type="entry name" value="LDOC1 RELATED"/>
    <property type="match status" value="1"/>
</dbReference>
<dbReference type="EMBL" id="SMMG02000001">
    <property type="protein sequence ID" value="KAA3486742.1"/>
    <property type="molecule type" value="Genomic_DNA"/>
</dbReference>
<protein>
    <submittedName>
        <fullName evidence="1">Transposon Ty3-I Gag-Pol polyprotein</fullName>
    </submittedName>
</protein>
<dbReference type="OrthoDB" id="5597136at2759"/>
<dbReference type="InterPro" id="IPR043502">
    <property type="entry name" value="DNA/RNA_pol_sf"/>
</dbReference>
<sequence length="125" mass="14438">MSVSSPLGQKILVDQVCKWCPLEIRNVLFPVDLLIIPFDDFNLIMGMDWLAEHGVILDCRMKQFYVQKSDDDIVEVKGVRQMLQDLLDRDFIHPSTSHWGALTFFVQKKDGSKLPDIIEKCLRDS</sequence>
<gene>
    <name evidence="1" type="ORF">EPI10_030620</name>
</gene>
<organism evidence="1 2">
    <name type="scientific">Gossypium australe</name>
    <dbReference type="NCBI Taxonomy" id="47621"/>
    <lineage>
        <taxon>Eukaryota</taxon>
        <taxon>Viridiplantae</taxon>
        <taxon>Streptophyta</taxon>
        <taxon>Embryophyta</taxon>
        <taxon>Tracheophyta</taxon>
        <taxon>Spermatophyta</taxon>
        <taxon>Magnoliopsida</taxon>
        <taxon>eudicotyledons</taxon>
        <taxon>Gunneridae</taxon>
        <taxon>Pentapetalae</taxon>
        <taxon>rosids</taxon>
        <taxon>malvids</taxon>
        <taxon>Malvales</taxon>
        <taxon>Malvaceae</taxon>
        <taxon>Malvoideae</taxon>
        <taxon>Gossypium</taxon>
    </lineage>
</organism>
<evidence type="ECO:0000313" key="1">
    <source>
        <dbReference type="EMBL" id="KAA3486742.1"/>
    </source>
</evidence>
<dbReference type="Pfam" id="PF08284">
    <property type="entry name" value="RVP_2"/>
    <property type="match status" value="1"/>
</dbReference>
<proteinExistence type="predicted"/>
<evidence type="ECO:0000313" key="2">
    <source>
        <dbReference type="Proteomes" id="UP000325315"/>
    </source>
</evidence>
<name>A0A5B6X0Y7_9ROSI</name>
<dbReference type="SUPFAM" id="SSF56672">
    <property type="entry name" value="DNA/RNA polymerases"/>
    <property type="match status" value="1"/>
</dbReference>
<dbReference type="AlphaFoldDB" id="A0A5B6X0Y7"/>
<dbReference type="CDD" id="cd00303">
    <property type="entry name" value="retropepsin_like"/>
    <property type="match status" value="1"/>
</dbReference>